<dbReference type="Gene3D" id="3.40.630.30">
    <property type="match status" value="1"/>
</dbReference>
<proteinExistence type="predicted"/>
<evidence type="ECO:0000313" key="3">
    <source>
        <dbReference type="EMBL" id="QJR13763.1"/>
    </source>
</evidence>
<dbReference type="EMBL" id="CP053073">
    <property type="protein sequence ID" value="QJR13763.1"/>
    <property type="molecule type" value="Genomic_DNA"/>
</dbReference>
<dbReference type="SUPFAM" id="SSF53850">
    <property type="entry name" value="Periplasmic binding protein-like II"/>
    <property type="match status" value="1"/>
</dbReference>
<dbReference type="RefSeq" id="WP_171160506.1">
    <property type="nucleotide sequence ID" value="NZ_CP053073.1"/>
</dbReference>
<protein>
    <recommendedName>
        <fullName evidence="2">N-acetyltransferase domain-containing protein</fullName>
    </recommendedName>
</protein>
<evidence type="ECO:0000256" key="1">
    <source>
        <dbReference type="ARBA" id="ARBA00022679"/>
    </source>
</evidence>
<dbReference type="Pfam" id="PF00583">
    <property type="entry name" value="Acetyltransf_1"/>
    <property type="match status" value="1"/>
</dbReference>
<dbReference type="InterPro" id="IPR016181">
    <property type="entry name" value="Acyl_CoA_acyltransferase"/>
</dbReference>
<feature type="domain" description="N-acetyltransferase" evidence="2">
    <location>
        <begin position="228"/>
        <end position="380"/>
    </location>
</feature>
<dbReference type="PROSITE" id="PS51186">
    <property type="entry name" value="GNAT"/>
    <property type="match status" value="1"/>
</dbReference>
<sequence length="380" mass="40425">MSKLAFLSAGAAQGLVAAHAKTVGVDVGGTFGPVGGIRDRFLAGEPCDVLILTHTQICELIATGKVPRDACSDLGLVRTSVVVHADADIPDVSTPAALRTAILAASAIHFPDPVKATAGAHVVKVLESLGVRRDVESRLRMHPGGMPSMVALAADRVDAIGITQATEILASRGVRLAGHLPRPHHLATVYTAVVGPHPLARAEAERFVASITAQAEAGRRLTAGFEGPSIRRATRADEAAIRELVFTILDEYAIKPEPKGTDADLFDLEANYFARGGTFDVAVDTAGNIVGTCGSYPMDGNACELRKMYVRSDQRGRGLGKRLLERALAFARARGCARVVLETASVLKEATLMYEKAGFIRQAYPPHVRRCDRVYAYQLA</sequence>
<gene>
    <name evidence="3" type="ORF">DSM104440_00553</name>
</gene>
<dbReference type="Proteomes" id="UP000503096">
    <property type="component" value="Chromosome"/>
</dbReference>
<dbReference type="AlphaFoldDB" id="A0A6M4H4Z1"/>
<evidence type="ECO:0000313" key="4">
    <source>
        <dbReference type="Proteomes" id="UP000503096"/>
    </source>
</evidence>
<dbReference type="CDD" id="cd04301">
    <property type="entry name" value="NAT_SF"/>
    <property type="match status" value="1"/>
</dbReference>
<accession>A0A6M4H4Z1</accession>
<dbReference type="PANTHER" id="PTHR13947:SF37">
    <property type="entry name" value="LD18367P"/>
    <property type="match status" value="1"/>
</dbReference>
<dbReference type="InParanoid" id="A0A6M4H4Z1"/>
<dbReference type="KEGG" id="upl:DSM104440_00553"/>
<organism evidence="3 4">
    <name type="scientific">Usitatibacter palustris</name>
    <dbReference type="NCBI Taxonomy" id="2732487"/>
    <lineage>
        <taxon>Bacteria</taxon>
        <taxon>Pseudomonadati</taxon>
        <taxon>Pseudomonadota</taxon>
        <taxon>Betaproteobacteria</taxon>
        <taxon>Nitrosomonadales</taxon>
        <taxon>Usitatibacteraceae</taxon>
        <taxon>Usitatibacter</taxon>
    </lineage>
</organism>
<keyword evidence="1" id="KW-0808">Transferase</keyword>
<dbReference type="Pfam" id="PF13531">
    <property type="entry name" value="SBP_bac_11"/>
    <property type="match status" value="1"/>
</dbReference>
<reference evidence="3 4" key="1">
    <citation type="submission" date="2020-04" db="EMBL/GenBank/DDBJ databases">
        <title>Usitatibacter rugosus gen. nov., sp. nov. and Usitatibacter palustris sp. nov., novel members of Usitatibacteraceae fam. nov. within the order Nitrosomonadales isolated from soil.</title>
        <authorList>
            <person name="Huber K.J."/>
            <person name="Neumann-Schaal M."/>
            <person name="Geppert A."/>
            <person name="Luckner M."/>
            <person name="Wanner G."/>
            <person name="Overmann J."/>
        </authorList>
    </citation>
    <scope>NUCLEOTIDE SEQUENCE [LARGE SCALE GENOMIC DNA]</scope>
    <source>
        <strain evidence="3 4">Swamp67</strain>
    </source>
</reference>
<keyword evidence="4" id="KW-1185">Reference proteome</keyword>
<name>A0A6M4H4Z1_9PROT</name>
<evidence type="ECO:0000259" key="2">
    <source>
        <dbReference type="PROSITE" id="PS51186"/>
    </source>
</evidence>
<dbReference type="GO" id="GO:0008080">
    <property type="term" value="F:N-acetyltransferase activity"/>
    <property type="evidence" value="ECO:0007669"/>
    <property type="project" value="InterPro"/>
</dbReference>
<dbReference type="InterPro" id="IPR000182">
    <property type="entry name" value="GNAT_dom"/>
</dbReference>
<dbReference type="PANTHER" id="PTHR13947">
    <property type="entry name" value="GNAT FAMILY N-ACETYLTRANSFERASE"/>
    <property type="match status" value="1"/>
</dbReference>
<dbReference type="InterPro" id="IPR050769">
    <property type="entry name" value="NAT_camello-type"/>
</dbReference>
<dbReference type="Gene3D" id="3.40.190.10">
    <property type="entry name" value="Periplasmic binding protein-like II"/>
    <property type="match status" value="2"/>
</dbReference>
<dbReference type="SUPFAM" id="SSF55729">
    <property type="entry name" value="Acyl-CoA N-acyltransferases (Nat)"/>
    <property type="match status" value="1"/>
</dbReference>